<dbReference type="PATRIC" id="fig|298794.3.peg.6438"/>
<name>A0A0J6RUC9_9HYPH</name>
<dbReference type="RefSeq" id="WP_048448788.1">
    <property type="nucleotide sequence ID" value="NZ_LABY01000556.1"/>
</dbReference>
<evidence type="ECO:0000256" key="7">
    <source>
        <dbReference type="ARBA" id="ARBA00023065"/>
    </source>
</evidence>
<accession>A0A0J6RUC9</accession>
<feature type="domain" description="TonB-dependent receptor-like beta-barrel" evidence="11">
    <location>
        <begin position="5"/>
        <end position="155"/>
    </location>
</feature>
<dbReference type="Gene3D" id="2.40.170.20">
    <property type="entry name" value="TonB-dependent receptor, beta-barrel domain"/>
    <property type="match status" value="1"/>
</dbReference>
<sequence>LVGSEVGVRNRSIAGLESTVTLFQLDFDSENLFVGDAGTTEQSRPSRRTGIEWTNHYAVTPWLALDADLTVTHARFADRDPAGSRIPAAPTAIAAAGFTLGEALGWFGTLRLRYFGPRPLIEDNSVRSKPTTLVNGRIGYNFDNGVTVQLDILNLLNVKASQIDYFYESRLRGEPAGWVADTHLHPVEPMAVGAAGMRLPAGSRSAKRAWVTVRSASSASQGVTA</sequence>
<keyword evidence="9" id="KW-0472">Membrane</keyword>
<gene>
    <name evidence="12" type="ORF">VQ02_34530</name>
</gene>
<evidence type="ECO:0000256" key="2">
    <source>
        <dbReference type="ARBA" id="ARBA00022448"/>
    </source>
</evidence>
<keyword evidence="8" id="KW-0798">TonB box</keyword>
<dbReference type="InterPro" id="IPR039426">
    <property type="entry name" value="TonB-dep_rcpt-like"/>
</dbReference>
<keyword evidence="7" id="KW-0406">Ion transport</keyword>
<comment type="caution">
    <text evidence="12">The sequence shown here is derived from an EMBL/GenBank/DDBJ whole genome shotgun (WGS) entry which is preliminary data.</text>
</comment>
<evidence type="ECO:0000256" key="4">
    <source>
        <dbReference type="ARBA" id="ARBA00022496"/>
    </source>
</evidence>
<keyword evidence="5" id="KW-0812">Transmembrane</keyword>
<evidence type="ECO:0000259" key="11">
    <source>
        <dbReference type="Pfam" id="PF00593"/>
    </source>
</evidence>
<feature type="non-terminal residue" evidence="12">
    <location>
        <position position="1"/>
    </location>
</feature>
<keyword evidence="6" id="KW-0408">Iron</keyword>
<dbReference type="InterPro" id="IPR000531">
    <property type="entry name" value="Beta-barrel_TonB"/>
</dbReference>
<evidence type="ECO:0000256" key="8">
    <source>
        <dbReference type="ARBA" id="ARBA00023077"/>
    </source>
</evidence>
<organism evidence="12 13">
    <name type="scientific">Methylobacterium variabile</name>
    <dbReference type="NCBI Taxonomy" id="298794"/>
    <lineage>
        <taxon>Bacteria</taxon>
        <taxon>Pseudomonadati</taxon>
        <taxon>Pseudomonadota</taxon>
        <taxon>Alphaproteobacteria</taxon>
        <taxon>Hyphomicrobiales</taxon>
        <taxon>Methylobacteriaceae</taxon>
        <taxon>Methylobacterium</taxon>
    </lineage>
</organism>
<evidence type="ECO:0000256" key="1">
    <source>
        <dbReference type="ARBA" id="ARBA00004571"/>
    </source>
</evidence>
<dbReference type="EMBL" id="LABY01000556">
    <property type="protein sequence ID" value="KMO24948.1"/>
    <property type="molecule type" value="Genomic_DNA"/>
</dbReference>
<dbReference type="GO" id="GO:0006826">
    <property type="term" value="P:iron ion transport"/>
    <property type="evidence" value="ECO:0007669"/>
    <property type="project" value="UniProtKB-KW"/>
</dbReference>
<comment type="subcellular location">
    <subcellularLocation>
        <location evidence="1">Cell outer membrane</location>
        <topology evidence="1">Multi-pass membrane protein</topology>
    </subcellularLocation>
</comment>
<dbReference type="GO" id="GO:0009279">
    <property type="term" value="C:cell outer membrane"/>
    <property type="evidence" value="ECO:0007669"/>
    <property type="project" value="UniProtKB-SubCell"/>
</dbReference>
<evidence type="ECO:0000256" key="5">
    <source>
        <dbReference type="ARBA" id="ARBA00022692"/>
    </source>
</evidence>
<evidence type="ECO:0000313" key="13">
    <source>
        <dbReference type="Proteomes" id="UP000035955"/>
    </source>
</evidence>
<evidence type="ECO:0000256" key="9">
    <source>
        <dbReference type="ARBA" id="ARBA00023136"/>
    </source>
</evidence>
<protein>
    <recommendedName>
        <fullName evidence="11">TonB-dependent receptor-like beta-barrel domain-containing protein</fullName>
    </recommendedName>
</protein>
<keyword evidence="13" id="KW-1185">Reference proteome</keyword>
<proteinExistence type="predicted"/>
<reference evidence="12 13" key="1">
    <citation type="submission" date="2015-03" db="EMBL/GenBank/DDBJ databases">
        <title>Genome sequencing of Methylobacterium variabile DSM 16961.</title>
        <authorList>
            <person name="Chaudhry V."/>
            <person name="Patil P.B."/>
        </authorList>
    </citation>
    <scope>NUCLEOTIDE SEQUENCE [LARGE SCALE GENOMIC DNA]</scope>
    <source>
        <strain evidence="12 13">DSM 16961</strain>
    </source>
</reference>
<evidence type="ECO:0000256" key="3">
    <source>
        <dbReference type="ARBA" id="ARBA00022452"/>
    </source>
</evidence>
<dbReference type="InterPro" id="IPR036942">
    <property type="entry name" value="Beta-barrel_TonB_sf"/>
</dbReference>
<dbReference type="SUPFAM" id="SSF56935">
    <property type="entry name" value="Porins"/>
    <property type="match status" value="1"/>
</dbReference>
<keyword evidence="10" id="KW-0998">Cell outer membrane</keyword>
<evidence type="ECO:0000256" key="6">
    <source>
        <dbReference type="ARBA" id="ARBA00023004"/>
    </source>
</evidence>
<dbReference type="Proteomes" id="UP000035955">
    <property type="component" value="Unassembled WGS sequence"/>
</dbReference>
<dbReference type="Pfam" id="PF00593">
    <property type="entry name" value="TonB_dep_Rec_b-barrel"/>
    <property type="match status" value="1"/>
</dbReference>
<dbReference type="PANTHER" id="PTHR32552:SF81">
    <property type="entry name" value="TONB-DEPENDENT OUTER MEMBRANE RECEPTOR"/>
    <property type="match status" value="1"/>
</dbReference>
<dbReference type="PANTHER" id="PTHR32552">
    <property type="entry name" value="FERRICHROME IRON RECEPTOR-RELATED"/>
    <property type="match status" value="1"/>
</dbReference>
<keyword evidence="4" id="KW-0410">Iron transport</keyword>
<keyword evidence="2" id="KW-0813">Transport</keyword>
<evidence type="ECO:0000256" key="10">
    <source>
        <dbReference type="ARBA" id="ARBA00023237"/>
    </source>
</evidence>
<evidence type="ECO:0000313" key="12">
    <source>
        <dbReference type="EMBL" id="KMO24948.1"/>
    </source>
</evidence>
<dbReference type="AlphaFoldDB" id="A0A0J6RUC9"/>
<keyword evidence="3" id="KW-1134">Transmembrane beta strand</keyword>